<feature type="compositionally biased region" description="Basic and acidic residues" evidence="6">
    <location>
        <begin position="376"/>
        <end position="397"/>
    </location>
</feature>
<feature type="compositionally biased region" description="Basic residues" evidence="6">
    <location>
        <begin position="398"/>
        <end position="409"/>
    </location>
</feature>
<reference evidence="9 10" key="1">
    <citation type="submission" date="2018-08" db="EMBL/GenBank/DDBJ databases">
        <title>Bacillus jemisoniae sp. nov., Bacillus chryseoplanitiae sp. nov., Bacillus resnikiae sp. nov., and Bacillus frankliniae sp. nov., isolated from Viking spacecraft and associated surfaces.</title>
        <authorList>
            <person name="Seuylemezian A."/>
            <person name="Vaishampayan P."/>
        </authorList>
    </citation>
    <scope>NUCLEOTIDE SEQUENCE [LARGE SCALE GENOMIC DNA]</scope>
    <source>
        <strain evidence="9 10">JJ-247</strain>
    </source>
</reference>
<dbReference type="GO" id="GO:0005886">
    <property type="term" value="C:plasma membrane"/>
    <property type="evidence" value="ECO:0007669"/>
    <property type="project" value="UniProtKB-SubCell"/>
</dbReference>
<dbReference type="Pfam" id="PF12791">
    <property type="entry name" value="RsgI_N"/>
    <property type="match status" value="1"/>
</dbReference>
<evidence type="ECO:0000256" key="4">
    <source>
        <dbReference type="ARBA" id="ARBA00022989"/>
    </source>
</evidence>
<keyword evidence="3 7" id="KW-0812">Transmembrane</keyword>
<dbReference type="AlphaFoldDB" id="A0A398BDA0"/>
<evidence type="ECO:0000256" key="7">
    <source>
        <dbReference type="SAM" id="Phobius"/>
    </source>
</evidence>
<feature type="compositionally biased region" description="Basic and acidic residues" evidence="6">
    <location>
        <begin position="334"/>
        <end position="345"/>
    </location>
</feature>
<feature type="region of interest" description="Disordered" evidence="6">
    <location>
        <begin position="202"/>
        <end position="418"/>
    </location>
</feature>
<organism evidence="9 10">
    <name type="scientific">Mesobacillus zeae</name>
    <dbReference type="NCBI Taxonomy" id="1917180"/>
    <lineage>
        <taxon>Bacteria</taxon>
        <taxon>Bacillati</taxon>
        <taxon>Bacillota</taxon>
        <taxon>Bacilli</taxon>
        <taxon>Bacillales</taxon>
        <taxon>Bacillaceae</taxon>
        <taxon>Mesobacillus</taxon>
    </lineage>
</organism>
<keyword evidence="5 7" id="KW-0472">Membrane</keyword>
<proteinExistence type="predicted"/>
<gene>
    <name evidence="9" type="ORF">D1970_02780</name>
</gene>
<evidence type="ECO:0000313" key="10">
    <source>
        <dbReference type="Proteomes" id="UP000265816"/>
    </source>
</evidence>
<evidence type="ECO:0000259" key="8">
    <source>
        <dbReference type="PROSITE" id="PS51849"/>
    </source>
</evidence>
<feature type="compositionally biased region" description="Polar residues" evidence="6">
    <location>
        <begin position="309"/>
        <end position="333"/>
    </location>
</feature>
<dbReference type="PROSITE" id="PS51849">
    <property type="entry name" value="RSGI_N"/>
    <property type="match status" value="1"/>
</dbReference>
<evidence type="ECO:0000256" key="5">
    <source>
        <dbReference type="ARBA" id="ARBA00023136"/>
    </source>
</evidence>
<evidence type="ECO:0000313" key="9">
    <source>
        <dbReference type="EMBL" id="RID87787.1"/>
    </source>
</evidence>
<evidence type="ECO:0000256" key="3">
    <source>
        <dbReference type="ARBA" id="ARBA00022692"/>
    </source>
</evidence>
<comment type="caution">
    <text evidence="9">The sequence shown here is derived from an EMBL/GenBank/DDBJ whole genome shotgun (WGS) entry which is preliminary data.</text>
</comment>
<feature type="compositionally biased region" description="Polar residues" evidence="6">
    <location>
        <begin position="260"/>
        <end position="276"/>
    </location>
</feature>
<feature type="compositionally biased region" description="Basic and acidic residues" evidence="6">
    <location>
        <begin position="277"/>
        <end position="291"/>
    </location>
</feature>
<dbReference type="Proteomes" id="UP000265816">
    <property type="component" value="Unassembled WGS sequence"/>
</dbReference>
<sequence length="418" mass="46264">MRKGIILEVNDLYVTLLTPEGEFMRTRKLRQDYPLGGEIQFFPMELGKNSKREKAMSFLKMLSNGKAGALIAAVILLLAFSVPLYQSGHVYAYMSIDVNPSVEMGLNEKLEVINIKAYNKDGEAILSGLKGWKKQDASTVANLVLTEIKEQGYMKKNKDVLIAAVPTEDGKPGKKLQTALKEIKAATEDENIEVTVLSATEKERKMAKQQGLTPGLYKEKQLDKHKQKPVKANHGKAKHPVKEEKPHANGKPASKESLGYSGSSENVTAPATNGENNKPKQNENGARRPETSKPATNLPPVKGNKDQNKNSNRPPSNGNQGQNRLIQPNGQEQTPRESDKKKPDKGPGGNKVESDVPRPEQPEKVVNADKPGNGYGRDKAKNGNGNGKDKEKNASGKKDKKRNSHKNKNNRWDWRFEY</sequence>
<keyword evidence="10" id="KW-1185">Reference proteome</keyword>
<dbReference type="EMBL" id="QWVT01000008">
    <property type="protein sequence ID" value="RID87787.1"/>
    <property type="molecule type" value="Genomic_DNA"/>
</dbReference>
<evidence type="ECO:0000256" key="1">
    <source>
        <dbReference type="ARBA" id="ARBA00004162"/>
    </source>
</evidence>
<feature type="compositionally biased region" description="Basic and acidic residues" evidence="6">
    <location>
        <begin position="352"/>
        <end position="367"/>
    </location>
</feature>
<keyword evidence="4 7" id="KW-1133">Transmembrane helix</keyword>
<accession>A0A398BDA0</accession>
<name>A0A398BDA0_9BACI</name>
<dbReference type="InterPro" id="IPR055431">
    <property type="entry name" value="RsgI_M"/>
</dbReference>
<comment type="subcellular location">
    <subcellularLocation>
        <location evidence="1">Cell membrane</location>
        <topology evidence="1">Single-pass membrane protein</topology>
    </subcellularLocation>
</comment>
<feature type="domain" description="RsgI N-terminal anti-sigma" evidence="8">
    <location>
        <begin position="2"/>
        <end position="50"/>
    </location>
</feature>
<feature type="transmembrane region" description="Helical" evidence="7">
    <location>
        <begin position="67"/>
        <end position="85"/>
    </location>
</feature>
<dbReference type="OrthoDB" id="9800626at2"/>
<protein>
    <recommendedName>
        <fullName evidence="8">RsgI N-terminal anti-sigma domain-containing protein</fullName>
    </recommendedName>
</protein>
<keyword evidence="2" id="KW-1003">Cell membrane</keyword>
<dbReference type="RefSeq" id="WP_119111359.1">
    <property type="nucleotide sequence ID" value="NZ_CBCSEO010000001.1"/>
</dbReference>
<evidence type="ECO:0000256" key="2">
    <source>
        <dbReference type="ARBA" id="ARBA00022475"/>
    </source>
</evidence>
<evidence type="ECO:0000256" key="6">
    <source>
        <dbReference type="SAM" id="MobiDB-lite"/>
    </source>
</evidence>
<feature type="compositionally biased region" description="Basic residues" evidence="6">
    <location>
        <begin position="225"/>
        <end position="239"/>
    </location>
</feature>
<dbReference type="InterPro" id="IPR024449">
    <property type="entry name" value="Anti-sigma_RsgI_N"/>
</dbReference>
<dbReference type="Pfam" id="PF23750">
    <property type="entry name" value="RsgI_M"/>
    <property type="match status" value="1"/>
</dbReference>